<dbReference type="KEGG" id="har:HEAR0947"/>
<dbReference type="AlphaFoldDB" id="A4G3P3"/>
<dbReference type="HOGENOM" id="CLU_2682786_0_0_4"/>
<sequence length="74" mass="8456">MQMGYEPCVYLTACDLNSCEMIADSMPPSSGISCVRTSLERLAFYWDNRMATASHLIKSKQKISLKKCIFYKLH</sequence>
<keyword evidence="2" id="KW-1185">Reference proteome</keyword>
<evidence type="ECO:0000313" key="1">
    <source>
        <dbReference type="EMBL" id="CAL61130.1"/>
    </source>
</evidence>
<proteinExistence type="predicted"/>
<dbReference type="EMBL" id="CU207211">
    <property type="protein sequence ID" value="CAL61130.1"/>
    <property type="molecule type" value="Genomic_DNA"/>
</dbReference>
<protein>
    <submittedName>
        <fullName evidence="1">Uncharacterized protein</fullName>
    </submittedName>
</protein>
<dbReference type="Proteomes" id="UP000006697">
    <property type="component" value="Chromosome"/>
</dbReference>
<name>A4G3P3_HERAR</name>
<organism evidence="1 2">
    <name type="scientific">Herminiimonas arsenicoxydans</name>
    <dbReference type="NCBI Taxonomy" id="204773"/>
    <lineage>
        <taxon>Bacteria</taxon>
        <taxon>Pseudomonadati</taxon>
        <taxon>Pseudomonadota</taxon>
        <taxon>Betaproteobacteria</taxon>
        <taxon>Burkholderiales</taxon>
        <taxon>Oxalobacteraceae</taxon>
        <taxon>Herminiimonas</taxon>
    </lineage>
</organism>
<accession>A4G3P3</accession>
<evidence type="ECO:0000313" key="2">
    <source>
        <dbReference type="Proteomes" id="UP000006697"/>
    </source>
</evidence>
<reference evidence="1 2" key="1">
    <citation type="journal article" date="2007" name="PLoS Genet.">
        <title>A tale of two oxidation states: bacterial colonization of arsenic-rich environments.</title>
        <authorList>
            <person name="Muller D."/>
            <person name="Medigue C."/>
            <person name="Koechler S."/>
            <person name="Barbe V."/>
            <person name="Barakat M."/>
            <person name="Talla E."/>
            <person name="Bonnefoy V."/>
            <person name="Krin E."/>
            <person name="Arsene-Ploetze F."/>
            <person name="Carapito C."/>
            <person name="Chandler M."/>
            <person name="Cournoyer B."/>
            <person name="Cruveiller S."/>
            <person name="Dossat C."/>
            <person name="Duval S."/>
            <person name="Heymann M."/>
            <person name="Leize E."/>
            <person name="Lieutaud A."/>
            <person name="Lievremont D."/>
            <person name="Makita Y."/>
            <person name="Mangenot S."/>
            <person name="Nitschke W."/>
            <person name="Ortet P."/>
            <person name="Perdrial N."/>
            <person name="Schoepp B."/>
            <person name="Siguier N."/>
            <person name="Simeonova D.D."/>
            <person name="Rouy Z."/>
            <person name="Segurens B."/>
            <person name="Turlin E."/>
            <person name="Vallenet D."/>
            <person name="Van Dorsselaer A."/>
            <person name="Weiss S."/>
            <person name="Weissenbach J."/>
            <person name="Lett M.C."/>
            <person name="Danchin A."/>
            <person name="Bertin P.N."/>
        </authorList>
    </citation>
    <scope>NUCLEOTIDE SEQUENCE [LARGE SCALE GENOMIC DNA]</scope>
    <source>
        <strain evidence="2">ULPAs1</strain>
    </source>
</reference>
<gene>
    <name evidence="1" type="ordered locus">HEAR0947</name>
</gene>